<accession>A0A5B8Z8B0</accession>
<sequence length="254" mass="28884">MMAKTLLITGGTGKVGKQFVKFFLSQQCKVVITSRSNLNVLEFLEQLDKKEYLDSFHFIQVDLEDKSAANVIIKWCEQNETWPDVLINNARNIDYLKMENGYVPYENWHGEFNLDVIVPYNLTMKFISHTQSILKNVINISSMYGIVPPNPSLYEDFHNQSPIHYGVAKAALIHLTKELSVRLSDRKIQVNTISFGGVEGRVNEDFKKKYGRLCPMGRMLKEEEVIGAVQFLASDYSAGITGHNLVVDGGWSVW</sequence>
<dbReference type="SUPFAM" id="SSF51735">
    <property type="entry name" value="NAD(P)-binding Rossmann-fold domains"/>
    <property type="match status" value="1"/>
</dbReference>
<dbReference type="GO" id="GO:0016491">
    <property type="term" value="F:oxidoreductase activity"/>
    <property type="evidence" value="ECO:0007669"/>
    <property type="project" value="UniProtKB-KW"/>
</dbReference>
<keyword evidence="5" id="KW-1185">Reference proteome</keyword>
<dbReference type="KEGG" id="bda:FSZ17_19110"/>
<protein>
    <submittedName>
        <fullName evidence="4">SDR family oxidoreductase</fullName>
    </submittedName>
</protein>
<evidence type="ECO:0000313" key="4">
    <source>
        <dbReference type="EMBL" id="QED49194.1"/>
    </source>
</evidence>
<dbReference type="PRINTS" id="PR00081">
    <property type="entry name" value="GDHRDH"/>
</dbReference>
<name>A0A5B8Z8B0_CYTDA</name>
<dbReference type="InterPro" id="IPR036291">
    <property type="entry name" value="NAD(P)-bd_dom_sf"/>
</dbReference>
<dbReference type="AlphaFoldDB" id="A0A5B8Z8B0"/>
<dbReference type="PANTHER" id="PTHR43618">
    <property type="entry name" value="7-ALPHA-HYDROXYSTEROID DEHYDROGENASE"/>
    <property type="match status" value="1"/>
</dbReference>
<reference evidence="5" key="1">
    <citation type="submission" date="2019-08" db="EMBL/GenBank/DDBJ databases">
        <authorList>
            <person name="Zheng X."/>
        </authorList>
    </citation>
    <scope>NUCLEOTIDE SEQUENCE [LARGE SCALE GENOMIC DNA]</scope>
    <source>
        <strain evidence="5">FJAT-25496</strain>
    </source>
</reference>
<dbReference type="EMBL" id="CP042593">
    <property type="protein sequence ID" value="QED49194.1"/>
    <property type="molecule type" value="Genomic_DNA"/>
</dbReference>
<proteinExistence type="inferred from homology"/>
<evidence type="ECO:0000313" key="5">
    <source>
        <dbReference type="Proteomes" id="UP000321555"/>
    </source>
</evidence>
<evidence type="ECO:0000256" key="3">
    <source>
        <dbReference type="ARBA" id="ARBA00023002"/>
    </source>
</evidence>
<dbReference type="Proteomes" id="UP000321555">
    <property type="component" value="Chromosome"/>
</dbReference>
<evidence type="ECO:0000256" key="1">
    <source>
        <dbReference type="ARBA" id="ARBA00006484"/>
    </source>
</evidence>
<keyword evidence="2" id="KW-0521">NADP</keyword>
<dbReference type="STRING" id="1742359.GCA_001439625_03348"/>
<comment type="similarity">
    <text evidence="1">Belongs to the short-chain dehydrogenases/reductases (SDR) family.</text>
</comment>
<organism evidence="4 5">
    <name type="scientific">Cytobacillus dafuensis</name>
    <name type="common">Bacillus dafuensis</name>
    <dbReference type="NCBI Taxonomy" id="1742359"/>
    <lineage>
        <taxon>Bacteria</taxon>
        <taxon>Bacillati</taxon>
        <taxon>Bacillota</taxon>
        <taxon>Bacilli</taxon>
        <taxon>Bacillales</taxon>
        <taxon>Bacillaceae</taxon>
        <taxon>Cytobacillus</taxon>
    </lineage>
</organism>
<dbReference type="Pfam" id="PF13561">
    <property type="entry name" value="adh_short_C2"/>
    <property type="match status" value="1"/>
</dbReference>
<dbReference type="InterPro" id="IPR002347">
    <property type="entry name" value="SDR_fam"/>
</dbReference>
<dbReference type="InterPro" id="IPR052178">
    <property type="entry name" value="Sec_Metab_Biosynth_SDR"/>
</dbReference>
<gene>
    <name evidence="4" type="ORF">FSZ17_19110</name>
</gene>
<dbReference type="RefSeq" id="WP_057773313.1">
    <property type="nucleotide sequence ID" value="NZ_CP042593.1"/>
</dbReference>
<keyword evidence="3" id="KW-0560">Oxidoreductase</keyword>
<dbReference type="PANTHER" id="PTHR43618:SF8">
    <property type="entry name" value="7ALPHA-HYDROXYSTEROID DEHYDROGENASE"/>
    <property type="match status" value="1"/>
</dbReference>
<dbReference type="OrthoDB" id="9803333at2"/>
<evidence type="ECO:0000256" key="2">
    <source>
        <dbReference type="ARBA" id="ARBA00022857"/>
    </source>
</evidence>
<dbReference type="Gene3D" id="3.40.50.720">
    <property type="entry name" value="NAD(P)-binding Rossmann-like Domain"/>
    <property type="match status" value="1"/>
</dbReference>